<dbReference type="Pfam" id="PF13180">
    <property type="entry name" value="PDZ_2"/>
    <property type="match status" value="1"/>
</dbReference>
<dbReference type="InterPro" id="IPR051201">
    <property type="entry name" value="Chloro_Bact_Ser_Proteases"/>
</dbReference>
<dbReference type="Gene3D" id="2.30.42.10">
    <property type="match status" value="1"/>
</dbReference>
<dbReference type="Pfam" id="PF13365">
    <property type="entry name" value="Trypsin_2"/>
    <property type="match status" value="1"/>
</dbReference>
<feature type="region of interest" description="Disordered" evidence="5">
    <location>
        <begin position="1"/>
        <end position="123"/>
    </location>
</feature>
<dbReference type="GO" id="GO:0004252">
    <property type="term" value="F:serine-type endopeptidase activity"/>
    <property type="evidence" value="ECO:0007669"/>
    <property type="project" value="InterPro"/>
</dbReference>
<evidence type="ECO:0000259" key="7">
    <source>
        <dbReference type="PROSITE" id="PS50106"/>
    </source>
</evidence>
<evidence type="ECO:0000256" key="4">
    <source>
        <dbReference type="ARBA" id="ARBA00022825"/>
    </source>
</evidence>
<comment type="similarity">
    <text evidence="1">Belongs to the peptidase S1C family.</text>
</comment>
<dbReference type="InterPro" id="IPR043504">
    <property type="entry name" value="Peptidase_S1_PA_chymotrypsin"/>
</dbReference>
<feature type="compositionally biased region" description="Polar residues" evidence="5">
    <location>
        <begin position="40"/>
        <end position="53"/>
    </location>
</feature>
<name>A0A1E3L7L2_9BACL</name>
<keyword evidence="6" id="KW-1133">Transmembrane helix</keyword>
<dbReference type="STRING" id="1886670.PTI45_01459"/>
<feature type="compositionally biased region" description="Basic and acidic residues" evidence="5">
    <location>
        <begin position="54"/>
        <end position="74"/>
    </location>
</feature>
<dbReference type="PATRIC" id="fig|1886670.3.peg.1487"/>
<dbReference type="SUPFAM" id="SSF50494">
    <property type="entry name" value="Trypsin-like serine proteases"/>
    <property type="match status" value="1"/>
</dbReference>
<dbReference type="EMBL" id="MDER01000032">
    <property type="protein sequence ID" value="ODP28950.1"/>
    <property type="molecule type" value="Genomic_DNA"/>
</dbReference>
<protein>
    <submittedName>
        <fullName evidence="8">Peptidase Do</fullName>
        <ecNumber evidence="8">3.4.21.107</ecNumber>
    </submittedName>
</protein>
<evidence type="ECO:0000313" key="8">
    <source>
        <dbReference type="EMBL" id="ODP28950.1"/>
    </source>
</evidence>
<dbReference type="InterPro" id="IPR001940">
    <property type="entry name" value="Peptidase_S1C"/>
</dbReference>
<evidence type="ECO:0000313" key="9">
    <source>
        <dbReference type="Proteomes" id="UP000094578"/>
    </source>
</evidence>
<feature type="compositionally biased region" description="Polar residues" evidence="5">
    <location>
        <begin position="8"/>
        <end position="22"/>
    </location>
</feature>
<proteinExistence type="inferred from homology"/>
<keyword evidence="4" id="KW-0720">Serine protease</keyword>
<dbReference type="Gene3D" id="2.40.10.10">
    <property type="entry name" value="Trypsin-like serine proteases"/>
    <property type="match status" value="2"/>
</dbReference>
<evidence type="ECO:0000256" key="1">
    <source>
        <dbReference type="ARBA" id="ARBA00010541"/>
    </source>
</evidence>
<keyword evidence="3 8" id="KW-0378">Hydrolase</keyword>
<evidence type="ECO:0000256" key="5">
    <source>
        <dbReference type="SAM" id="MobiDB-lite"/>
    </source>
</evidence>
<feature type="region of interest" description="Disordered" evidence="5">
    <location>
        <begin position="231"/>
        <end position="255"/>
    </location>
</feature>
<dbReference type="SMART" id="SM00228">
    <property type="entry name" value="PDZ"/>
    <property type="match status" value="1"/>
</dbReference>
<feature type="transmembrane region" description="Helical" evidence="6">
    <location>
        <begin position="129"/>
        <end position="148"/>
    </location>
</feature>
<dbReference type="SUPFAM" id="SSF50156">
    <property type="entry name" value="PDZ domain-like"/>
    <property type="match status" value="1"/>
</dbReference>
<organism evidence="8 9">
    <name type="scientific">Paenibacillus nuruki</name>
    <dbReference type="NCBI Taxonomy" id="1886670"/>
    <lineage>
        <taxon>Bacteria</taxon>
        <taxon>Bacillati</taxon>
        <taxon>Bacillota</taxon>
        <taxon>Bacilli</taxon>
        <taxon>Bacillales</taxon>
        <taxon>Paenibacillaceae</taxon>
        <taxon>Paenibacillus</taxon>
    </lineage>
</organism>
<feature type="compositionally biased region" description="Gly residues" evidence="5">
    <location>
        <begin position="231"/>
        <end position="254"/>
    </location>
</feature>
<keyword evidence="6" id="KW-0812">Transmembrane</keyword>
<feature type="compositionally biased region" description="Pro residues" evidence="5">
    <location>
        <begin position="77"/>
        <end position="90"/>
    </location>
</feature>
<dbReference type="InterPro" id="IPR036034">
    <property type="entry name" value="PDZ_sf"/>
</dbReference>
<dbReference type="AlphaFoldDB" id="A0A1E3L7L2"/>
<evidence type="ECO:0000256" key="2">
    <source>
        <dbReference type="ARBA" id="ARBA00022670"/>
    </source>
</evidence>
<accession>A0A1E3L7L2</accession>
<feature type="compositionally biased region" description="Low complexity" evidence="5">
    <location>
        <begin position="23"/>
        <end position="39"/>
    </location>
</feature>
<dbReference type="EC" id="3.4.21.107" evidence="8"/>
<comment type="caution">
    <text evidence="8">The sequence shown here is derived from an EMBL/GenBank/DDBJ whole genome shotgun (WGS) entry which is preliminary data.</text>
</comment>
<feature type="compositionally biased region" description="Polar residues" evidence="5">
    <location>
        <begin position="112"/>
        <end position="123"/>
    </location>
</feature>
<dbReference type="PANTHER" id="PTHR43343:SF3">
    <property type="entry name" value="PROTEASE DO-LIKE 8, CHLOROPLASTIC"/>
    <property type="match status" value="1"/>
</dbReference>
<dbReference type="GO" id="GO:0006508">
    <property type="term" value="P:proteolysis"/>
    <property type="evidence" value="ECO:0007669"/>
    <property type="project" value="UniProtKB-KW"/>
</dbReference>
<feature type="domain" description="PDZ" evidence="7">
    <location>
        <begin position="453"/>
        <end position="516"/>
    </location>
</feature>
<keyword evidence="9" id="KW-1185">Reference proteome</keyword>
<evidence type="ECO:0000256" key="3">
    <source>
        <dbReference type="ARBA" id="ARBA00022801"/>
    </source>
</evidence>
<feature type="compositionally biased region" description="Basic and acidic residues" evidence="5">
    <location>
        <begin position="94"/>
        <end position="111"/>
    </location>
</feature>
<dbReference type="Proteomes" id="UP000094578">
    <property type="component" value="Unassembled WGS sequence"/>
</dbReference>
<evidence type="ECO:0000256" key="6">
    <source>
        <dbReference type="SAM" id="Phobius"/>
    </source>
</evidence>
<gene>
    <name evidence="8" type="ORF">PTI45_01459</name>
</gene>
<dbReference type="PANTHER" id="PTHR43343">
    <property type="entry name" value="PEPTIDASE S12"/>
    <property type="match status" value="1"/>
</dbReference>
<keyword evidence="2" id="KW-0645">Protease</keyword>
<dbReference type="InterPro" id="IPR001478">
    <property type="entry name" value="PDZ"/>
</dbReference>
<dbReference type="PRINTS" id="PR00834">
    <property type="entry name" value="PROTEASES2C"/>
</dbReference>
<dbReference type="InterPro" id="IPR009003">
    <property type="entry name" value="Peptidase_S1_PA"/>
</dbReference>
<dbReference type="PROSITE" id="PS50106">
    <property type="entry name" value="PDZ"/>
    <property type="match status" value="1"/>
</dbReference>
<sequence length="558" mass="58151">MDEKNKNDLNNGFNPDGQNNDTANGNTNDSNETNNASSEQSSHYYSYGPFQSLNKDKDAEDVRQEPVQEARKVEMTPPQPVRPVYPPNSAQPPRTDHIDYLNGNHSDDNNGNRKPNQFQYNKPKTSAKTVVASILAGMLIMTAGMFGADRANLFTPESESTTTTNVAPASAVTTDNSVTQAALPAGSADVAEVAKSASPAVVKIETLSKAGSNSGGTNPYNDPAYRFFFGDQGGGGSEGGSNGGEGSGGSGGSSGSLTPLGIGSGFIFDKSGYILTNAHVVGEADVIQVTLENNKTPYEAKLMGKSTDLDLAVLKIEPKSGETFPSVTLGNSDNVSVGSWLVAIGNPQGFDHTVTAGVLSAKERTITASDASNGQSTDYTHLLQTDASINPGNSGGPLLNMNGQVIGMNTAVSEDAQGIGFAIPSNVILNVVDQLKKGEKIPTTPVPFIGASLMSLTSEVSKQLGIDTTEGSVVTEVLYRSPAYQADLRSYDVITGINGTKYTNSQDLVAAIQKLKVGDSATLNVIRNGKTMDLKVTIGNRNDFDTTSPGAGGGGTGQ</sequence>
<dbReference type="RefSeq" id="WP_069326904.1">
    <property type="nucleotide sequence ID" value="NZ_MDER01000032.1"/>
</dbReference>
<keyword evidence="6" id="KW-0472">Membrane</keyword>
<reference evidence="8 9" key="1">
    <citation type="submission" date="2016-08" db="EMBL/GenBank/DDBJ databases">
        <title>Genome sequencing of Paenibacillus sp. TI45-13ar, isolated from Korean traditional nuruk.</title>
        <authorList>
            <person name="Kim S.-J."/>
        </authorList>
    </citation>
    <scope>NUCLEOTIDE SEQUENCE [LARGE SCALE GENOMIC DNA]</scope>
    <source>
        <strain evidence="8 9">TI45-13ar</strain>
    </source>
</reference>